<protein>
    <submittedName>
        <fullName evidence="1">Uncharacterized protein</fullName>
    </submittedName>
</protein>
<gene>
    <name evidence="1" type="ORF">DF3PB_50022</name>
</gene>
<evidence type="ECO:0000313" key="1">
    <source>
        <dbReference type="EMBL" id="SUS07752.1"/>
    </source>
</evidence>
<dbReference type="AlphaFoldDB" id="A0A380TH03"/>
<dbReference type="EMBL" id="UIDG01000445">
    <property type="protein sequence ID" value="SUS07752.1"/>
    <property type="molecule type" value="Genomic_DNA"/>
</dbReference>
<name>A0A380TH03_9ZZZZ</name>
<proteinExistence type="predicted"/>
<dbReference type="InterPro" id="IPR025855">
    <property type="entry name" value="Replic_Relax"/>
</dbReference>
<reference evidence="1" key="1">
    <citation type="submission" date="2018-07" db="EMBL/GenBank/DDBJ databases">
        <authorList>
            <person name="Quirk P.G."/>
            <person name="Krulwich T.A."/>
        </authorList>
    </citation>
    <scope>NUCLEOTIDE SEQUENCE</scope>
</reference>
<accession>A0A380TH03</accession>
<dbReference type="Pfam" id="PF13814">
    <property type="entry name" value="Replic_Relax"/>
    <property type="match status" value="1"/>
</dbReference>
<sequence length="301" mass="33473">MEVGAARQRVRLYERGTPAEGFAVTDRDVSILRDLADNRFMTTQQFQAVHGPRITARLKLLFRHGLIERPKAGRFWRFREGGGSNALLLALAHQGAVVLAGRGYPEALARDWTELNRELSQFSPAIPHILDLAAVKVAFRKAVNDVPSLELKQGFELSRELALMVPGRNRRLVPDWTITLGMADAAIDPSLFFIEKDKGSEPNRRHGSPWLQSLVFKFSGYLAYGRARRHHRQFGLKNFRVLTIVDGGETKMANVARTAFEVTGGIGVERFLVTSSAELSQLGPLRCAWLNAAGQATFLAP</sequence>
<organism evidence="1">
    <name type="scientific">metagenome</name>
    <dbReference type="NCBI Taxonomy" id="256318"/>
    <lineage>
        <taxon>unclassified sequences</taxon>
        <taxon>metagenomes</taxon>
    </lineage>
</organism>